<dbReference type="Gene3D" id="3.90.980.10">
    <property type="entry name" value="DNA primase, catalytic core, N-terminal domain"/>
    <property type="match status" value="1"/>
</dbReference>
<sequence length="404" mass="46177">MNLKDRIKQVARLEEVVERYLPLKRGGSSAKTLVGLCPFHADRHPSLYVNVKEQYYKCFACGEGGDLFKFVQRMEGCDFRTALHKLAAWYGLPDTGNDYRPVKYPPVQPKQQPVPVEPVSQLYIDNLLRNHRMVLDLLEEYVPEEEILRETYSRFEVGIASYFLPSDYDAFCNRLIFPIRNERGELVAFAGRYRGETEGTGIRKYINSSTSPVYHKSEILYGLYQAQDEIRKHKFVYITEGYKDVLAMYAAGFQNTVALCGTALTEDHVAQLSRYTRCAIVMLDGDEAGQTNGFRSARLLSAKGFSVGRIILEPEQDPDSQLRKMGNTEFTGYIRKATRFSRLEIYETDLLKQIKQLLSDLQLALTATERADLFARMIPLHKRLGKVTTLLAHSPVLKADWLLT</sequence>
<reference evidence="11 12" key="1">
    <citation type="submission" date="2013-04" db="EMBL/GenBank/DDBJ databases">
        <title>The Genome Sequence of Parabacteroides gordonii DSM 23371.</title>
        <authorList>
            <consortium name="The Broad Institute Genomics Platform"/>
            <person name="Earl A."/>
            <person name="Ward D."/>
            <person name="Feldgarden M."/>
            <person name="Gevers D."/>
            <person name="Martens E."/>
            <person name="Sakamoto M."/>
            <person name="Benno Y."/>
            <person name="Suzuki N."/>
            <person name="Matsunaga N."/>
            <person name="Koshihara K."/>
            <person name="Seki M."/>
            <person name="Komiya H."/>
            <person name="Walker B."/>
            <person name="Young S."/>
            <person name="Zeng Q."/>
            <person name="Gargeya S."/>
            <person name="Fitzgerald M."/>
            <person name="Haas B."/>
            <person name="Abouelleil A."/>
            <person name="Allen A.W."/>
            <person name="Alvarado L."/>
            <person name="Arachchi H.M."/>
            <person name="Berlin A.M."/>
            <person name="Chapman S.B."/>
            <person name="Gainer-Dewar J."/>
            <person name="Goldberg J."/>
            <person name="Griggs A."/>
            <person name="Gujja S."/>
            <person name="Hansen M."/>
            <person name="Howarth C."/>
            <person name="Imamovic A."/>
            <person name="Ireland A."/>
            <person name="Larimer J."/>
            <person name="McCowan C."/>
            <person name="Murphy C."/>
            <person name="Pearson M."/>
            <person name="Poon T.W."/>
            <person name="Priest M."/>
            <person name="Roberts A."/>
            <person name="Saif S."/>
            <person name="Shea T."/>
            <person name="Sisk P."/>
            <person name="Sykes S."/>
            <person name="Wortman J."/>
            <person name="Nusbaum C."/>
            <person name="Birren B."/>
        </authorList>
    </citation>
    <scope>NUCLEOTIDE SEQUENCE [LARGE SCALE GENOMIC DNA]</scope>
    <source>
        <strain evidence="11 12">MS-1</strain>
    </source>
</reference>
<dbReference type="SMART" id="SM00493">
    <property type="entry name" value="TOPRIM"/>
    <property type="match status" value="1"/>
</dbReference>
<dbReference type="GO" id="GO:0003677">
    <property type="term" value="F:DNA binding"/>
    <property type="evidence" value="ECO:0007669"/>
    <property type="project" value="InterPro"/>
</dbReference>
<dbReference type="PATRIC" id="fig|1203610.3.peg.5304"/>
<dbReference type="Gene3D" id="3.90.580.10">
    <property type="entry name" value="Zinc finger, CHC2-type domain"/>
    <property type="match status" value="1"/>
</dbReference>
<dbReference type="GO" id="GO:0006269">
    <property type="term" value="P:DNA replication, synthesis of primer"/>
    <property type="evidence" value="ECO:0007669"/>
    <property type="project" value="UniProtKB-KW"/>
</dbReference>
<dbReference type="GO" id="GO:0008270">
    <property type="term" value="F:zinc ion binding"/>
    <property type="evidence" value="ECO:0007669"/>
    <property type="project" value="UniProtKB-KW"/>
</dbReference>
<dbReference type="Gene3D" id="3.40.1360.10">
    <property type="match status" value="1"/>
</dbReference>
<dbReference type="PANTHER" id="PTHR30313:SF2">
    <property type="entry name" value="DNA PRIMASE"/>
    <property type="match status" value="1"/>
</dbReference>
<keyword evidence="3" id="KW-0808">Transferase</keyword>
<evidence type="ECO:0000256" key="5">
    <source>
        <dbReference type="ARBA" id="ARBA00022705"/>
    </source>
</evidence>
<keyword evidence="1" id="KW-0240">DNA-directed RNA polymerase</keyword>
<comment type="caution">
    <text evidence="11">The sequence shown here is derived from an EMBL/GenBank/DDBJ whole genome shotgun (WGS) entry which is preliminary data.</text>
</comment>
<dbReference type="InterPro" id="IPR037068">
    <property type="entry name" value="DNA_primase_core_N_sf"/>
</dbReference>
<evidence type="ECO:0000256" key="8">
    <source>
        <dbReference type="ARBA" id="ARBA00022833"/>
    </source>
</evidence>
<dbReference type="STRING" id="1203610.HMPREF1536_05189"/>
<dbReference type="RefSeq" id="WP_028727964.1">
    <property type="nucleotide sequence ID" value="NZ_AUAE01000025.1"/>
</dbReference>
<dbReference type="PROSITE" id="PS50880">
    <property type="entry name" value="TOPRIM"/>
    <property type="match status" value="1"/>
</dbReference>
<dbReference type="SMART" id="SM00400">
    <property type="entry name" value="ZnF_CHCC"/>
    <property type="match status" value="1"/>
</dbReference>
<keyword evidence="8" id="KW-0862">Zinc</keyword>
<keyword evidence="5" id="KW-0235">DNA replication</keyword>
<dbReference type="Pfam" id="PF08275">
    <property type="entry name" value="DNAG_N"/>
    <property type="match status" value="1"/>
</dbReference>
<dbReference type="GO" id="GO:0005737">
    <property type="term" value="C:cytoplasm"/>
    <property type="evidence" value="ECO:0007669"/>
    <property type="project" value="TreeGrafter"/>
</dbReference>
<proteinExistence type="predicted"/>
<dbReference type="AlphaFoldDB" id="A0A0F5IQE7"/>
<gene>
    <name evidence="11" type="ORF">HMPREF1536_05189</name>
</gene>
<evidence type="ECO:0000313" key="11">
    <source>
        <dbReference type="EMBL" id="KKB47545.1"/>
    </source>
</evidence>
<dbReference type="CDD" id="cd03364">
    <property type="entry name" value="TOPRIM_DnaG_primases"/>
    <property type="match status" value="1"/>
</dbReference>
<keyword evidence="7" id="KW-0863">Zinc-finger</keyword>
<evidence type="ECO:0000256" key="9">
    <source>
        <dbReference type="ARBA" id="ARBA00023163"/>
    </source>
</evidence>
<feature type="domain" description="Toprim" evidence="10">
    <location>
        <begin position="234"/>
        <end position="315"/>
    </location>
</feature>
<protein>
    <submittedName>
        <fullName evidence="11">DNA primase</fullName>
    </submittedName>
</protein>
<evidence type="ECO:0000256" key="7">
    <source>
        <dbReference type="ARBA" id="ARBA00022771"/>
    </source>
</evidence>
<evidence type="ECO:0000313" key="12">
    <source>
        <dbReference type="Proteomes" id="UP000033035"/>
    </source>
</evidence>
<evidence type="ECO:0000256" key="1">
    <source>
        <dbReference type="ARBA" id="ARBA00022478"/>
    </source>
</evidence>
<name>A0A0F5IQE7_9BACT</name>
<dbReference type="Pfam" id="PF13155">
    <property type="entry name" value="Toprim_2"/>
    <property type="match status" value="1"/>
</dbReference>
<dbReference type="SUPFAM" id="SSF57783">
    <property type="entry name" value="Zinc beta-ribbon"/>
    <property type="match status" value="1"/>
</dbReference>
<dbReference type="EMBL" id="AQHW01000029">
    <property type="protein sequence ID" value="KKB47545.1"/>
    <property type="molecule type" value="Genomic_DNA"/>
</dbReference>
<dbReference type="GO" id="GO:0000428">
    <property type="term" value="C:DNA-directed RNA polymerase complex"/>
    <property type="evidence" value="ECO:0007669"/>
    <property type="project" value="UniProtKB-KW"/>
</dbReference>
<dbReference type="Proteomes" id="UP000033035">
    <property type="component" value="Unassembled WGS sequence"/>
</dbReference>
<keyword evidence="9" id="KW-0804">Transcription</keyword>
<accession>A0A0F5IQE7</accession>
<evidence type="ECO:0000256" key="6">
    <source>
        <dbReference type="ARBA" id="ARBA00022723"/>
    </source>
</evidence>
<keyword evidence="2" id="KW-0639">Primosome</keyword>
<evidence type="ECO:0000259" key="10">
    <source>
        <dbReference type="PROSITE" id="PS50880"/>
    </source>
</evidence>
<evidence type="ECO:0000256" key="2">
    <source>
        <dbReference type="ARBA" id="ARBA00022515"/>
    </source>
</evidence>
<dbReference type="PANTHER" id="PTHR30313">
    <property type="entry name" value="DNA PRIMASE"/>
    <property type="match status" value="1"/>
</dbReference>
<dbReference type="InterPro" id="IPR013264">
    <property type="entry name" value="DNAG_N"/>
</dbReference>
<dbReference type="InterPro" id="IPR002694">
    <property type="entry name" value="Znf_CHC2"/>
</dbReference>
<dbReference type="InterPro" id="IPR006171">
    <property type="entry name" value="TOPRIM_dom"/>
</dbReference>
<evidence type="ECO:0000256" key="3">
    <source>
        <dbReference type="ARBA" id="ARBA00022679"/>
    </source>
</evidence>
<dbReference type="InterPro" id="IPR050219">
    <property type="entry name" value="DnaG_primase"/>
</dbReference>
<keyword evidence="12" id="KW-1185">Reference proteome</keyword>
<dbReference type="HOGENOM" id="CLU_013501_0_1_10"/>
<dbReference type="SUPFAM" id="SSF56731">
    <property type="entry name" value="DNA primase core"/>
    <property type="match status" value="1"/>
</dbReference>
<dbReference type="GO" id="GO:0003899">
    <property type="term" value="F:DNA-directed RNA polymerase activity"/>
    <property type="evidence" value="ECO:0007669"/>
    <property type="project" value="InterPro"/>
</dbReference>
<organism evidence="11 12">
    <name type="scientific">Parabacteroides gordonii MS-1 = DSM 23371</name>
    <dbReference type="NCBI Taxonomy" id="1203610"/>
    <lineage>
        <taxon>Bacteria</taxon>
        <taxon>Pseudomonadati</taxon>
        <taxon>Bacteroidota</taxon>
        <taxon>Bacteroidia</taxon>
        <taxon>Bacteroidales</taxon>
        <taxon>Tannerellaceae</taxon>
        <taxon>Parabacteroides</taxon>
    </lineage>
</organism>
<dbReference type="GO" id="GO:1990077">
    <property type="term" value="C:primosome complex"/>
    <property type="evidence" value="ECO:0007669"/>
    <property type="project" value="UniProtKB-KW"/>
</dbReference>
<keyword evidence="4" id="KW-0548">Nucleotidyltransferase</keyword>
<dbReference type="InterPro" id="IPR034151">
    <property type="entry name" value="TOPRIM_DnaG_bac"/>
</dbReference>
<dbReference type="InterPro" id="IPR036977">
    <property type="entry name" value="DNA_primase_Znf_CHC2"/>
</dbReference>
<dbReference type="Pfam" id="PF01807">
    <property type="entry name" value="Zn_ribbon_DnaG"/>
    <property type="match status" value="1"/>
</dbReference>
<keyword evidence="6" id="KW-0479">Metal-binding</keyword>
<evidence type="ECO:0000256" key="4">
    <source>
        <dbReference type="ARBA" id="ARBA00022695"/>
    </source>
</evidence>